<evidence type="ECO:0000256" key="4">
    <source>
        <dbReference type="SAM" id="Coils"/>
    </source>
</evidence>
<dbReference type="InterPro" id="IPR010998">
    <property type="entry name" value="Integrase_recombinase_N"/>
</dbReference>
<evidence type="ECO:0000256" key="1">
    <source>
        <dbReference type="ARBA" id="ARBA00008857"/>
    </source>
</evidence>
<reference evidence="6" key="1">
    <citation type="submission" date="2018-05" db="EMBL/GenBank/DDBJ databases">
        <authorList>
            <person name="Lanie J.A."/>
            <person name="Ng W.-L."/>
            <person name="Kazmierczak K.M."/>
            <person name="Andrzejewski T.M."/>
            <person name="Davidsen T.M."/>
            <person name="Wayne K.J."/>
            <person name="Tettelin H."/>
            <person name="Glass J.I."/>
            <person name="Rusch D."/>
            <person name="Podicherti R."/>
            <person name="Tsui H.-C.T."/>
            <person name="Winkler M.E."/>
        </authorList>
    </citation>
    <scope>NUCLEOTIDE SEQUENCE</scope>
</reference>
<accession>A0A382TPI8</accession>
<keyword evidence="4" id="KW-0175">Coiled coil</keyword>
<name>A0A382TPI8_9ZZZZ</name>
<dbReference type="InterPro" id="IPR053876">
    <property type="entry name" value="Phage_int_M"/>
</dbReference>
<keyword evidence="2" id="KW-0229">DNA integration</keyword>
<protein>
    <recommendedName>
        <fullName evidence="5">Core-binding (CB) domain-containing protein</fullName>
    </recommendedName>
</protein>
<dbReference type="Gene3D" id="3.30.160.390">
    <property type="entry name" value="Integrase, DNA-binding domain"/>
    <property type="match status" value="1"/>
</dbReference>
<dbReference type="InterPro" id="IPR050808">
    <property type="entry name" value="Phage_Integrase"/>
</dbReference>
<keyword evidence="3" id="KW-0238">DNA-binding</keyword>
<evidence type="ECO:0000256" key="2">
    <source>
        <dbReference type="ARBA" id="ARBA00022908"/>
    </source>
</evidence>
<sequence length="270" mass="31684">VVKLGVNVFELVVKISKFKQQKFIMRLTNKLTELTVKKANPKEKQYKLADGEGMYLRVYPNGSKYWQLKYRFEGKQKTLSFGVWPEVGITEAREKRFEARKKIKQGIDPIKEKQQKIINKEEQELENEREEQRKATTLKKVAEEWHQRQSPQWTERHTEVVLNSLINHVYTDLGEKPISDITKQDVINKLRELESEGKHETCYRVRQRLEAIFEYAEIGEHCIGNPARGLQKIFTKPQSKHHASLSISELPVFMKKMEDDIGAYPTTRLA</sequence>
<comment type="similarity">
    <text evidence="1">Belongs to the 'phage' integrase family.</text>
</comment>
<gene>
    <name evidence="6" type="ORF">METZ01_LOCUS376737</name>
</gene>
<dbReference type="PANTHER" id="PTHR30629">
    <property type="entry name" value="PROPHAGE INTEGRASE"/>
    <property type="match status" value="1"/>
</dbReference>
<evidence type="ECO:0000313" key="6">
    <source>
        <dbReference type="EMBL" id="SVD23883.1"/>
    </source>
</evidence>
<dbReference type="InterPro" id="IPR038488">
    <property type="entry name" value="Integrase_DNA-bd_sf"/>
</dbReference>
<dbReference type="InterPro" id="IPR011010">
    <property type="entry name" value="DNA_brk_join_enz"/>
</dbReference>
<feature type="domain" description="Core-binding (CB)" evidence="5">
    <location>
        <begin position="136"/>
        <end position="217"/>
    </location>
</feature>
<dbReference type="PANTHER" id="PTHR30629:SF2">
    <property type="entry name" value="PROPHAGE INTEGRASE INTS-RELATED"/>
    <property type="match status" value="1"/>
</dbReference>
<dbReference type="Pfam" id="PF22022">
    <property type="entry name" value="Phage_int_M"/>
    <property type="match status" value="1"/>
</dbReference>
<evidence type="ECO:0000259" key="5">
    <source>
        <dbReference type="PROSITE" id="PS51900"/>
    </source>
</evidence>
<dbReference type="SUPFAM" id="SSF56349">
    <property type="entry name" value="DNA breaking-rejoining enzymes"/>
    <property type="match status" value="1"/>
</dbReference>
<evidence type="ECO:0000256" key="3">
    <source>
        <dbReference type="ARBA" id="ARBA00023125"/>
    </source>
</evidence>
<organism evidence="6">
    <name type="scientific">marine metagenome</name>
    <dbReference type="NCBI Taxonomy" id="408172"/>
    <lineage>
        <taxon>unclassified sequences</taxon>
        <taxon>metagenomes</taxon>
        <taxon>ecological metagenomes</taxon>
    </lineage>
</organism>
<dbReference type="AlphaFoldDB" id="A0A382TPI8"/>
<proteinExistence type="inferred from homology"/>
<dbReference type="EMBL" id="UINC01138130">
    <property type="protein sequence ID" value="SVD23883.1"/>
    <property type="molecule type" value="Genomic_DNA"/>
</dbReference>
<dbReference type="InterPro" id="IPR044068">
    <property type="entry name" value="CB"/>
</dbReference>
<dbReference type="Gene3D" id="1.10.150.130">
    <property type="match status" value="1"/>
</dbReference>
<feature type="non-terminal residue" evidence="6">
    <location>
        <position position="1"/>
    </location>
</feature>
<dbReference type="InterPro" id="IPR025166">
    <property type="entry name" value="Integrase_DNA_bind_dom"/>
</dbReference>
<feature type="non-terminal residue" evidence="6">
    <location>
        <position position="270"/>
    </location>
</feature>
<dbReference type="GO" id="GO:0003677">
    <property type="term" value="F:DNA binding"/>
    <property type="evidence" value="ECO:0007669"/>
    <property type="project" value="UniProtKB-KW"/>
</dbReference>
<dbReference type="Pfam" id="PF13356">
    <property type="entry name" value="Arm-DNA-bind_3"/>
    <property type="match status" value="1"/>
</dbReference>
<dbReference type="GO" id="GO:0015074">
    <property type="term" value="P:DNA integration"/>
    <property type="evidence" value="ECO:0007669"/>
    <property type="project" value="UniProtKB-KW"/>
</dbReference>
<feature type="coiled-coil region" evidence="4">
    <location>
        <begin position="110"/>
        <end position="140"/>
    </location>
</feature>
<dbReference type="PROSITE" id="PS51900">
    <property type="entry name" value="CB"/>
    <property type="match status" value="1"/>
</dbReference>